<feature type="transmembrane region" description="Helical" evidence="1">
    <location>
        <begin position="233"/>
        <end position="256"/>
    </location>
</feature>
<feature type="transmembrane region" description="Helical" evidence="1">
    <location>
        <begin position="276"/>
        <end position="295"/>
    </location>
</feature>
<evidence type="ECO:0000313" key="3">
    <source>
        <dbReference type="EMBL" id="SDM63400.1"/>
    </source>
</evidence>
<dbReference type="EMBL" id="CP007511">
    <property type="protein sequence ID" value="AJE16807.1"/>
    <property type="molecule type" value="Genomic_DNA"/>
</dbReference>
<gene>
    <name evidence="2" type="ORF">CL52_17860</name>
    <name evidence="3" type="ORF">SAMN05660875_106348</name>
</gene>
<accession>A0A8D4C349</accession>
<feature type="transmembrane region" description="Helical" evidence="1">
    <location>
        <begin position="200"/>
        <end position="221"/>
    </location>
</feature>
<keyword evidence="1" id="KW-0812">Transmembrane</keyword>
<keyword evidence="5" id="KW-1185">Reference proteome</keyword>
<sequence length="299" mass="31775">MTQSTYRIVFSGQCASGTAPEDVKRNLATLFKTDEARFAAFFDGAERVLKKGLSADQAARYLAALQHAGALARREAEAPPPSLSLMTIEASTEAGPGRRMTCPKCQTEQPQAEQCSHCSIFIDKYLARQAALSQTAAAATSDSPYAPPRTQLDEPPAGFAELKVFSLKGRIGRLRYLAWSLVAMMALVALVLAIMPLFAWLAPAAIVLAVVIISAAAVVNVQIGVQRLHDMNLSGWLMLLHFVPVVGSLMPLVLAAVPGKAGINRFGAPPPPNGTAVKVLAALWLLVLIGAFFTGTQHG</sequence>
<evidence type="ECO:0000256" key="1">
    <source>
        <dbReference type="SAM" id="Phobius"/>
    </source>
</evidence>
<keyword evidence="1" id="KW-0472">Membrane</keyword>
<reference evidence="3 5" key="2">
    <citation type="submission" date="2016-10" db="EMBL/GenBank/DDBJ databases">
        <authorList>
            <person name="Varghese N."/>
            <person name="Submissions S."/>
        </authorList>
    </citation>
    <scope>NUCLEOTIDE SEQUENCE [LARGE SCALE GENOMIC DNA]</scope>
    <source>
        <strain evidence="3 5">DSM 6083</strain>
    </source>
</reference>
<organism evidence="2 4">
    <name type="scientific">Stutzerimonas balearica DSM 6083</name>
    <dbReference type="NCBI Taxonomy" id="1123016"/>
    <lineage>
        <taxon>Bacteria</taxon>
        <taxon>Pseudomonadati</taxon>
        <taxon>Pseudomonadota</taxon>
        <taxon>Gammaproteobacteria</taxon>
        <taxon>Pseudomonadales</taxon>
        <taxon>Pseudomonadaceae</taxon>
        <taxon>Stutzerimonas</taxon>
    </lineage>
</organism>
<dbReference type="EMBL" id="FNHO01000006">
    <property type="protein sequence ID" value="SDM63400.1"/>
    <property type="molecule type" value="Genomic_DNA"/>
</dbReference>
<feature type="transmembrane region" description="Helical" evidence="1">
    <location>
        <begin position="176"/>
        <end position="194"/>
    </location>
</feature>
<reference evidence="2 4" key="3">
    <citation type="journal article" name="Genome Announc.">
        <title>Complete Genome Sequence of Pseudomonas balearica DSM 6083T.</title>
        <authorList>
            <person name="Bennasar-Figueras A."/>
            <person name="Salva-Serra F."/>
            <person name="Jaen-Luchoro D."/>
            <person name="Segui C."/>
            <person name="Aliaga F."/>
            <person name="Busquets A."/>
            <person name="Gomila M."/>
            <person name="Moore E.R."/>
            <person name="Lalucat J."/>
        </authorList>
    </citation>
    <scope>NUCLEOTIDE SEQUENCE [LARGE SCALE GENOMIC DNA]</scope>
    <source>
        <strain evidence="4">DSM 6083</strain>
        <strain evidence="2">DSM6083</strain>
    </source>
</reference>
<proteinExistence type="predicted"/>
<reference evidence="4" key="1">
    <citation type="submission" date="2014-03" db="EMBL/GenBank/DDBJ databases">
        <title>Complete genome of Pseudomonas balearica DSM 6083T, a sewage water isolate from an enrichment with 2-methylnaphthalene.</title>
        <authorList>
            <person name="Salva-Serra F."/>
            <person name="Jaen-Luchoro D."/>
            <person name="Busquets A."/>
            <person name="Pena A."/>
            <person name="Gomila M."/>
            <person name="Bosch R."/>
            <person name="Nogales B."/>
            <person name="Garcia-Valdes E."/>
            <person name="Lalucat J."/>
            <person name="Bennasar A."/>
        </authorList>
    </citation>
    <scope>NUCLEOTIDE SEQUENCE [LARGE SCALE GENOMIC DNA]</scope>
    <source>
        <strain evidence="4">DSM 6083</strain>
    </source>
</reference>
<dbReference type="AlphaFoldDB" id="A0A8D4C349"/>
<dbReference type="PANTHER" id="PTHR34980:SF3">
    <property type="entry name" value="BLR8105 PROTEIN"/>
    <property type="match status" value="1"/>
</dbReference>
<evidence type="ECO:0000313" key="5">
    <source>
        <dbReference type="Proteomes" id="UP000182276"/>
    </source>
</evidence>
<dbReference type="KEGG" id="pbm:CL52_17860"/>
<dbReference type="Pfam" id="PF05656">
    <property type="entry name" value="DUF805"/>
    <property type="match status" value="1"/>
</dbReference>
<dbReference type="GO" id="GO:0005886">
    <property type="term" value="C:plasma membrane"/>
    <property type="evidence" value="ECO:0007669"/>
    <property type="project" value="TreeGrafter"/>
</dbReference>
<name>A0A8D4C349_9GAMM</name>
<evidence type="ECO:0000313" key="4">
    <source>
        <dbReference type="Proteomes" id="UP000031271"/>
    </source>
</evidence>
<evidence type="ECO:0000313" key="2">
    <source>
        <dbReference type="EMBL" id="AJE16807.1"/>
    </source>
</evidence>
<dbReference type="RefSeq" id="WP_043222080.1">
    <property type="nucleotide sequence ID" value="NZ_CP007511.1"/>
</dbReference>
<dbReference type="Proteomes" id="UP000182276">
    <property type="component" value="Unassembled WGS sequence"/>
</dbReference>
<protein>
    <submittedName>
        <fullName evidence="2 3">Membrane protein</fullName>
    </submittedName>
</protein>
<dbReference type="GeneID" id="77261749"/>
<dbReference type="InterPro" id="IPR008523">
    <property type="entry name" value="DUF805"/>
</dbReference>
<keyword evidence="1" id="KW-1133">Transmembrane helix</keyword>
<dbReference type="Proteomes" id="UP000031271">
    <property type="component" value="Chromosome"/>
</dbReference>
<dbReference type="PANTHER" id="PTHR34980">
    <property type="entry name" value="INNER MEMBRANE PROTEIN-RELATED-RELATED"/>
    <property type="match status" value="1"/>
</dbReference>